<feature type="region of interest" description="Disordered" evidence="1">
    <location>
        <begin position="831"/>
        <end position="1072"/>
    </location>
</feature>
<feature type="compositionally biased region" description="Basic and acidic residues" evidence="1">
    <location>
        <begin position="1822"/>
        <end position="1833"/>
    </location>
</feature>
<name>A0A0G4FI57_9ALVE</name>
<evidence type="ECO:0000256" key="1">
    <source>
        <dbReference type="SAM" id="MobiDB-lite"/>
    </source>
</evidence>
<feature type="compositionally biased region" description="Basic and acidic residues" evidence="1">
    <location>
        <begin position="1737"/>
        <end position="1757"/>
    </location>
</feature>
<feature type="compositionally biased region" description="Basic and acidic residues" evidence="1">
    <location>
        <begin position="910"/>
        <end position="929"/>
    </location>
</feature>
<feature type="compositionally biased region" description="Polar residues" evidence="1">
    <location>
        <begin position="309"/>
        <end position="319"/>
    </location>
</feature>
<feature type="region of interest" description="Disordered" evidence="1">
    <location>
        <begin position="1123"/>
        <end position="1425"/>
    </location>
</feature>
<feature type="compositionally biased region" description="Low complexity" evidence="1">
    <location>
        <begin position="732"/>
        <end position="741"/>
    </location>
</feature>
<protein>
    <recommendedName>
        <fullName evidence="4">Transmembrane protein</fullName>
    </recommendedName>
</protein>
<evidence type="ECO:0000256" key="2">
    <source>
        <dbReference type="SAM" id="Phobius"/>
    </source>
</evidence>
<dbReference type="EMBL" id="CDMZ01000381">
    <property type="protein sequence ID" value="CEM13018.1"/>
    <property type="molecule type" value="Genomic_DNA"/>
</dbReference>
<feature type="compositionally biased region" description="Basic and acidic residues" evidence="1">
    <location>
        <begin position="742"/>
        <end position="751"/>
    </location>
</feature>
<feature type="compositionally biased region" description="Basic and acidic residues" evidence="1">
    <location>
        <begin position="1483"/>
        <end position="1511"/>
    </location>
</feature>
<gene>
    <name evidence="3" type="ORF">Cvel_17072</name>
</gene>
<reference evidence="3" key="1">
    <citation type="submission" date="2014-11" db="EMBL/GenBank/DDBJ databases">
        <authorList>
            <person name="Otto D Thomas"/>
            <person name="Naeem Raeece"/>
        </authorList>
    </citation>
    <scope>NUCLEOTIDE SEQUENCE</scope>
</reference>
<feature type="region of interest" description="Disordered" evidence="1">
    <location>
        <begin position="1443"/>
        <end position="1590"/>
    </location>
</feature>
<feature type="region of interest" description="Disordered" evidence="1">
    <location>
        <begin position="1786"/>
        <end position="1833"/>
    </location>
</feature>
<sequence>MLNSDNSGSFGAFAPDSLLASGASLFDAIALVEAKCVLGRAATNEATRKGTHSAVSAKKAARGSRDAKMRIFTEVFNGTTQYKGHLRQRVSRMLDCLGEDFEKERKPVTTGARLKATPSFSAECNISVAAGAPSHQSRSNGSHIDLVGEGHEEEEKGVTIVDERSLPMRSSSTPMHVPEDHFSDSSEDLYEKPDITDPNAFRVSFRPSALQPPPKPPHMKCNPRPPPPKKPTMLRSAYRPPPSSGRRKSSSGSPPNSEDEVTVANKREELSGHTFRLRSHAPFQQHDETEEVPVAMPTSHLPAALSAPCPSSNDFSQSVHTRDGETFSCPRTPTDARSRSRASVASSPGLSKRHSHHRKDRDNSRASSSNEMLSRLFVKLGERASQAVKTEEAEGEHKEKIGEPHRLPSLSYTPFDSCGTGGPAEAPPSPLPPLTSLSPPVGGSGDTKQDCTETQPPANAVKYSQSVSTPFSSSSFSNQSQKDTPRKNTPNLSEHPDADVFSLSSLPNITTEAHGECAPPTAPLQATLRLGGEGMEEFEETGSVAEGGTERKDSSPPMSTLSPQRTEKRETHSLEDKDSASPQFLDAREKERGGVDISDCLQHCASLGRDDKRAGQCTKETSCDEGKEPNGQEKEKHSARELKRLRVNTEEGKGAFEGTERVRRPKEDGREPVSPLPLQLSTSYALHLANPNSPKPSASNANSSSLSLSKHAKPKEEAQDEEEEDSLALPCSSRSSRSDSISWRREERTSESHQMIRGAETGGEDEESTFLRGLNPDRVSRVGTDTDVDTDTLRVVEGALTGWTSWSQRGSRKQQRGGDFEFASSHNLLSESFSNERHLEEYEEEKGKSPMMMMVMKENEGEGWESLHPSVEGEKESVPFSPASSAVRSPVGVAVENVREEGLKEEEEGDKQREEETNRDIDVSDEGGRTPKPWSALFKLYEPQAAAFSFPPSPRSDEGDEEGANGTVTLSEDEQGPFREPPEVSLSADEQKHQTEGKTPSEGEDFQRDRHVRSAWEENYENPGITQGISIPSYESLGDYHREAQDDYSNETPSLPQGESEKTAPNNKTDAEMEMEIIEEKKDDQENPTEIFPLTSFLSCLGQEDQGHNHGGVVASTHSPLLLLGPTAPVFPSVKSSALSLTSPSEHPIRSELADRHESAPSPPEAKTAAGHLSREEEEKGMYSDNGPGAKQHDVVTRFPSQAAAGRGSGEGQRFLEVQVNEKTNMPFPTPEQPAGGSTPFLLPPSVLSPYLSPSPSNNERSGSPPPMQLLPPNPGNRFGSRPPDSSPHLFAEDQRGREAVLSFSRRENIKSGANSREKKKKQKAKNSDEAVSPNHEERLTRLSAEMEELLSKIQHQKKKTPQQGRQVHEDKKKNSLSLTPPDETLQPPTSRPNVGGPPSPSLVSPPPDHSTNEEKAQRDSSHLVLTDDVLVASLSQEVLVHRGAGEEFSSDSGGGSDHPRGPASAFSFGPPPPMYRPWASNRVRELPLDSHDDRQKDEGEGAQGDGERFPHTSSGFSSNMEAEVSFAGREQQRTFARAMSESNQGPTSAWPSEARKKKKRNTQERVNPTASKSSTPNAVEGRVEEDAEEARWTFTASALPDAVEELREGEVEDPWDVPRSFIGLAEEEWEEANVTVLGREDEERTAGPSPPETPLSFRSYADSTSPRGPSRDLDEAEERRRERRKHLGGHRKRRQRRRRHQVGENSKEHKKKRAQERSIDINKAAGDSQTVNTSPEGEREDGARHPNLDTNGRGDVEDTATQSKPSPPIHITDVALAQGRQASASALTSVGGGTVSENLEGPPGHPSASVAAPRTSPSKGLHPEGGESHCVEKKGKEAGKSIGRVEAEGGGLGWDLEAQTNPVALCEAGAKGVEKPARGNGWLWKGWAPSKLCVVVAVLLISALITVVLLAGKAIRSPL</sequence>
<keyword evidence="2" id="KW-1133">Transmembrane helix</keyword>
<feature type="compositionally biased region" description="Basic and acidic residues" evidence="1">
    <location>
        <begin position="834"/>
        <end position="848"/>
    </location>
</feature>
<feature type="compositionally biased region" description="Basic and acidic residues" evidence="1">
    <location>
        <begin position="1411"/>
        <end position="1422"/>
    </location>
</feature>
<feature type="region of interest" description="Disordered" evidence="1">
    <location>
        <begin position="131"/>
        <end position="290"/>
    </location>
</feature>
<evidence type="ECO:0008006" key="4">
    <source>
        <dbReference type="Google" id="ProtNLM"/>
    </source>
</evidence>
<feature type="region of interest" description="Disordered" evidence="1">
    <location>
        <begin position="1627"/>
        <end position="1770"/>
    </location>
</feature>
<feature type="compositionally biased region" description="Polar residues" evidence="1">
    <location>
        <begin position="1565"/>
        <end position="1578"/>
    </location>
</feature>
<feature type="compositionally biased region" description="Pro residues" evidence="1">
    <location>
        <begin position="1396"/>
        <end position="1409"/>
    </location>
</feature>
<organism evidence="3">
    <name type="scientific">Chromera velia CCMP2878</name>
    <dbReference type="NCBI Taxonomy" id="1169474"/>
    <lineage>
        <taxon>Eukaryota</taxon>
        <taxon>Sar</taxon>
        <taxon>Alveolata</taxon>
        <taxon>Colpodellida</taxon>
        <taxon>Chromeraceae</taxon>
        <taxon>Chromera</taxon>
    </lineage>
</organism>
<feature type="compositionally biased region" description="Basic and acidic residues" evidence="1">
    <location>
        <begin position="177"/>
        <end position="195"/>
    </location>
</feature>
<feature type="compositionally biased region" description="Basic and acidic residues" evidence="1">
    <location>
        <begin position="389"/>
        <end position="406"/>
    </location>
</feature>
<feature type="compositionally biased region" description="Basic residues" evidence="1">
    <location>
        <begin position="1682"/>
        <end position="1701"/>
    </location>
</feature>
<evidence type="ECO:0000313" key="3">
    <source>
        <dbReference type="EMBL" id="CEM13018.1"/>
    </source>
</evidence>
<feature type="compositionally biased region" description="Low complexity" evidence="1">
    <location>
        <begin position="688"/>
        <end position="709"/>
    </location>
</feature>
<feature type="compositionally biased region" description="Basic and acidic residues" evidence="1">
    <location>
        <begin position="1173"/>
        <end position="1182"/>
    </location>
</feature>
<feature type="compositionally biased region" description="Polar residues" evidence="1">
    <location>
        <begin position="1050"/>
        <end position="1068"/>
    </location>
</feature>
<feature type="compositionally biased region" description="Basic and acidic residues" evidence="1">
    <location>
        <begin position="1670"/>
        <end position="1681"/>
    </location>
</feature>
<feature type="compositionally biased region" description="Basic and acidic residues" evidence="1">
    <location>
        <begin position="1291"/>
        <end position="1310"/>
    </location>
</feature>
<feature type="compositionally biased region" description="Low complexity" evidence="1">
    <location>
        <begin position="464"/>
        <end position="481"/>
    </location>
</feature>
<keyword evidence="2" id="KW-0812">Transmembrane</keyword>
<feature type="compositionally biased region" description="Basic and acidic residues" evidence="1">
    <location>
        <begin position="146"/>
        <end position="166"/>
    </location>
</feature>
<feature type="region of interest" description="Disordered" evidence="1">
    <location>
        <begin position="303"/>
        <end position="786"/>
    </location>
</feature>
<feature type="compositionally biased region" description="Basic and acidic residues" evidence="1">
    <location>
        <begin position="1147"/>
        <end position="1159"/>
    </location>
</feature>
<feature type="compositionally biased region" description="Polar residues" evidence="1">
    <location>
        <begin position="502"/>
        <end position="511"/>
    </location>
</feature>
<keyword evidence="2" id="KW-0472">Membrane</keyword>
<feature type="compositionally biased region" description="Polar residues" evidence="1">
    <location>
        <begin position="1512"/>
        <end position="1521"/>
    </location>
</feature>
<feature type="compositionally biased region" description="Polar residues" evidence="1">
    <location>
        <begin position="1134"/>
        <end position="1145"/>
    </location>
</feature>
<feature type="compositionally biased region" description="Pro residues" evidence="1">
    <location>
        <begin position="1264"/>
        <end position="1275"/>
    </location>
</feature>
<dbReference type="VEuPathDB" id="CryptoDB:Cvel_17072"/>
<feature type="compositionally biased region" description="Basic and acidic residues" evidence="1">
    <location>
        <begin position="989"/>
        <end position="1016"/>
    </location>
</feature>
<feature type="compositionally biased region" description="Polar residues" evidence="1">
    <location>
        <begin position="1541"/>
        <end position="1551"/>
    </location>
</feature>
<feature type="compositionally biased region" description="Basic and acidic residues" evidence="1">
    <location>
        <begin position="621"/>
        <end position="671"/>
    </location>
</feature>
<proteinExistence type="predicted"/>
<accession>A0A0G4FI57</accession>
<feature type="transmembrane region" description="Helical" evidence="2">
    <location>
        <begin position="1895"/>
        <end position="1916"/>
    </location>
</feature>
<feature type="compositionally biased region" description="Basic and acidic residues" evidence="1">
    <location>
        <begin position="565"/>
        <end position="579"/>
    </location>
</feature>
<feature type="compositionally biased region" description="Low complexity" evidence="1">
    <location>
        <begin position="1238"/>
        <end position="1257"/>
    </location>
</feature>